<evidence type="ECO:0000256" key="5">
    <source>
        <dbReference type="ARBA" id="ARBA00022475"/>
    </source>
</evidence>
<dbReference type="PANTHER" id="PTHR45339">
    <property type="entry name" value="HYBRID SIGNAL TRANSDUCTION HISTIDINE KINASE J"/>
    <property type="match status" value="1"/>
</dbReference>
<dbReference type="GO" id="GO:0000155">
    <property type="term" value="F:phosphorelay sensor kinase activity"/>
    <property type="evidence" value="ECO:0007669"/>
    <property type="project" value="InterPro"/>
</dbReference>
<evidence type="ECO:0000256" key="6">
    <source>
        <dbReference type="ARBA" id="ARBA00022481"/>
    </source>
</evidence>
<dbReference type="Gene3D" id="1.20.120.160">
    <property type="entry name" value="HPT domain"/>
    <property type="match status" value="1"/>
</dbReference>
<feature type="domain" description="PAS" evidence="25">
    <location>
        <begin position="1055"/>
        <end position="1125"/>
    </location>
</feature>
<dbReference type="SMART" id="SM00073">
    <property type="entry name" value="HPT"/>
    <property type="match status" value="1"/>
</dbReference>
<dbReference type="SMART" id="SM00387">
    <property type="entry name" value="HATPase_c"/>
    <property type="match status" value="1"/>
</dbReference>
<feature type="domain" description="PAS" evidence="25">
    <location>
        <begin position="252"/>
        <end position="296"/>
    </location>
</feature>
<evidence type="ECO:0000313" key="31">
    <source>
        <dbReference type="Proteomes" id="UP000025229"/>
    </source>
</evidence>
<keyword evidence="31" id="KW-1185">Reference proteome</keyword>
<evidence type="ECO:0000313" key="29">
    <source>
        <dbReference type="EMBL" id="AHY47707.1"/>
    </source>
</evidence>
<comment type="subcellular location">
    <subcellularLocation>
        <location evidence="2">Cell membrane</location>
        <topology evidence="2">Multi-pass membrane protein</topology>
    </subcellularLocation>
</comment>
<dbReference type="InterPro" id="IPR029016">
    <property type="entry name" value="GAF-like_dom_sf"/>
</dbReference>
<dbReference type="PROSITE" id="PS50112">
    <property type="entry name" value="PAS"/>
    <property type="match status" value="6"/>
</dbReference>
<dbReference type="FunFam" id="3.30.565.10:FF:000010">
    <property type="entry name" value="Sensor histidine kinase RcsC"/>
    <property type="match status" value="1"/>
</dbReference>
<keyword evidence="12" id="KW-0067">ATP-binding</keyword>
<dbReference type="SUPFAM" id="SSF47384">
    <property type="entry name" value="Homodimeric domain of signal transducing histidine kinase"/>
    <property type="match status" value="1"/>
</dbReference>
<evidence type="ECO:0000256" key="7">
    <source>
        <dbReference type="ARBA" id="ARBA00022553"/>
    </source>
</evidence>
<dbReference type="InterPro" id="IPR000014">
    <property type="entry name" value="PAS"/>
</dbReference>
<dbReference type="SUPFAM" id="SSF52172">
    <property type="entry name" value="CheY-like"/>
    <property type="match status" value="2"/>
</dbReference>
<evidence type="ECO:0000256" key="4">
    <source>
        <dbReference type="ARBA" id="ARBA00012438"/>
    </source>
</evidence>
<dbReference type="InterPro" id="IPR003660">
    <property type="entry name" value="HAMP_dom"/>
</dbReference>
<feature type="domain" description="Response regulatory" evidence="24">
    <location>
        <begin position="1849"/>
        <end position="1969"/>
    </location>
</feature>
<dbReference type="FunFam" id="1.10.287.130:FF:000002">
    <property type="entry name" value="Two-component osmosensing histidine kinase"/>
    <property type="match status" value="1"/>
</dbReference>
<dbReference type="SUPFAM" id="SSF47226">
    <property type="entry name" value="Histidine-containing phosphotransfer domain, HPT domain"/>
    <property type="match status" value="1"/>
</dbReference>
<dbReference type="EMBL" id="CP007514">
    <property type="protein sequence ID" value="AHY47707.1"/>
    <property type="molecule type" value="Genomic_DNA"/>
</dbReference>
<feature type="modified residue" description="Phosphohistidine" evidence="20">
    <location>
        <position position="2047"/>
    </location>
</feature>
<evidence type="ECO:0000256" key="2">
    <source>
        <dbReference type="ARBA" id="ARBA00004651"/>
    </source>
</evidence>
<dbReference type="Pfam" id="PF01627">
    <property type="entry name" value="Hpt"/>
    <property type="match status" value="1"/>
</dbReference>
<dbReference type="NCBIfam" id="TIGR00229">
    <property type="entry name" value="sensory_box"/>
    <property type="match status" value="8"/>
</dbReference>
<comment type="catalytic activity">
    <reaction evidence="1">
        <text>ATP + protein L-histidine = ADP + protein N-phospho-L-histidine.</text>
        <dbReference type="EC" id="2.7.13.3"/>
    </reaction>
</comment>
<dbReference type="KEGG" id="rrd:RradSPS_2424"/>
<dbReference type="SMART" id="SM00065">
    <property type="entry name" value="GAF"/>
    <property type="match status" value="1"/>
</dbReference>
<feature type="domain" description="PAS" evidence="25">
    <location>
        <begin position="488"/>
        <end position="561"/>
    </location>
</feature>
<evidence type="ECO:0000259" key="23">
    <source>
        <dbReference type="PROSITE" id="PS50109"/>
    </source>
</evidence>
<dbReference type="CDD" id="cd00130">
    <property type="entry name" value="PAS"/>
    <property type="match status" value="6"/>
</dbReference>
<dbReference type="CDD" id="cd00082">
    <property type="entry name" value="HisKA"/>
    <property type="match status" value="1"/>
</dbReference>
<evidence type="ECO:0000259" key="24">
    <source>
        <dbReference type="PROSITE" id="PS50110"/>
    </source>
</evidence>
<dbReference type="Pfam" id="PF02518">
    <property type="entry name" value="HATPase_c"/>
    <property type="match status" value="1"/>
</dbReference>
<keyword evidence="14" id="KW-0902">Two-component regulatory system</keyword>
<dbReference type="GO" id="GO:0005524">
    <property type="term" value="F:ATP binding"/>
    <property type="evidence" value="ECO:0007669"/>
    <property type="project" value="UniProtKB-KW"/>
</dbReference>
<gene>
    <name evidence="29" type="ORF">RradSPS_2424</name>
    <name evidence="30" type="ORF">SIL72_13870</name>
</gene>
<keyword evidence="5" id="KW-1003">Cell membrane</keyword>
<feature type="domain" description="PAC" evidence="26">
    <location>
        <begin position="564"/>
        <end position="617"/>
    </location>
</feature>
<dbReference type="InterPro" id="IPR003018">
    <property type="entry name" value="GAF"/>
</dbReference>
<evidence type="ECO:0000256" key="3">
    <source>
        <dbReference type="ARBA" id="ARBA00006402"/>
    </source>
</evidence>
<sequence length="2108" mass="232345">MSIFSRLWLGFGVLTLALVLAGLVAFWSIESAERRFEDAASESAALERVAGSLRADALLYGRETALYLAGGEESDLEAARRSAADFESSLGEFRALAQNAEDGRLADRLEEAFEDHRETGETAVAAGPGTAPPAEFDASGERLLALIDGEVRKRVESRALASGGTGGALDWLLYVVLGTLGATLLVGALLARHIGRAILASVSRLQEGVRRFGEGEEVRVRDDAGDELDPVAAAFNELAARKHRDLRALAESEEKLRAGLESAPVVFYSVDREGRITTTAGRALKKLGLAPGDLVGTHIDEVYADYPQTVERVRRALAGESLHFETSLGESEFESWYSPVRDGSGEVLSAVVLALDVTERRRVERELARSAESLRASVTEVPVIFFSLDASGTLLGCEGRGLEGLGKKGKDLVGRSFRELFDDPATREAISGALGSGEKTTTLTHSGDRTFESYLTPSTDEQGRTLGLTGFSLDITEQSRAQKELARSESRYRELVEQVPAVIYTESNLNGSTLHYVSPYIEKMLGYAPEEFLKDGFWTSLLHPADFDRVESADAYSNESGEDFELEYRMFARDGRVVWIRDEAVRISEAGEDGEDLWQGIITDVTARREAERSLAESEARYQSLVEQVPAVIYRSRAEEHSPTVYMSPRIEEMLGYSPEEFMQPLFWDARIHPEDAEAVRRRENEALASGEPFVMEYRMFARDGHEVWVRDEMFLVRDSAERPAFWQGVLTDVTERNLAEREMRRSNAAAQLLRATANLANEARDSREALAGVVDEFLFRYDWKLGHVYNVETAGEATDDGRRAVLRSSGIFRAESEAVAASLSEWIGRDDGGSGICRRAVETGRPVWAVGDEALAGGWSRDGEEELRAALAFPVYAGGEVRAVVELYGSQTEEPESRLLDAAEQIAAQLGLVLERELAEREMEESRNNFAQLFEQSADALIVHDERGRVLDCNSEAHRSLGYTREEFLALSISDFEMNLRSEPGADGGTWQRMISGELTTSATHEGKHRRKDGTTFPVEVRLNAVDYSGRRVILASIRDVTERMEAERALRSAEERFSRAFNDAPLGVSLVSTDGRYMMVNDSLCRMLGYKEEELLGKCFMEVTHPDDREAGREAMRDLLSGEAETLTFDKRYINREGEIVWASLSSSVVRDEEGEVLYYVAQVRDVTEQVLAERKIRDSEAELRAVFASMEDVILVLDREGRCVKVAPTSPTGTFRVSEKGLGKSLPEVFPVEEREELDGTIERVFSEQRSASLGCSMQLGYAMFHFEVTVSPMLSDRVLVLIRDVTGRVLEERERRRQERLFEAIYDQGVSFIGICAPDGTLLDANSSSIEGCGYSRSVELGRPFEETGWWRRDPEVSRQVREMLDRAATGERVRRELDYFLADGERRVTDIMISPIRDDAEKIVHLIPSGQDITEKKRAERNLAVARDEALAAAKAKSEFLANMSHEIRTPMNGVIGMTELLLSTDLSEEQREYAETVRTSGESLLTIINDILDFSKIEAGKLRLEKTDFELLPIVEEVTSLFASDAQGKGLELASLVDHSVPGALRGDPGRLRQVLANLVSNAVKFTGSGEVVVKVETLRQAPGSATLRFEVSDTGIGIRPEERDALFRAFSQADASTTRRYGGTGLGLSISRQLVELMEGEIGFESEPDAGSVFWFTVPFESPGEAPASLLATPPDLAGLRVLVVDDNRTNREILRLQISPWKMLVEAVGSGEEALQTLRRATEKGEPFDVAVVDLDMPGMDGLQLARAIGADPDIASVRIVLLTSLGERDGADGARLRAVPRRENARLAGVSAYLSKPVKQSELYDTLAAVMDEAQETEGTGEVMITREALAGKRARLRVPVLVAEDNPVNQRVATRMLERLGYRVEIVGDGLEAVAAFRPGEYAAVLMDIQMPRMSGYEATAEIRRREAQAPDARRTPIVAMTANAMKGDREAALAAGMDDYLAKPVRPEDLAEVLSGWISGARHSSGNGSTEDPPADREPVLDPHVLEGLLALEDETAPDLFRELVETFERDTRERLLALRSALERGDFQDVARTAHALKGSSANMGAFRMSRAAGEVQALGSRGSSPELPGAVLDLEREFDSSISALKVAAKEGIRT</sequence>
<keyword evidence="10" id="KW-0547">Nucleotide-binding</keyword>
<dbReference type="Proteomes" id="UP001281130">
    <property type="component" value="Unassembled WGS sequence"/>
</dbReference>
<dbReference type="CDD" id="cd06225">
    <property type="entry name" value="HAMP"/>
    <property type="match status" value="1"/>
</dbReference>
<dbReference type="EC" id="2.7.13.3" evidence="4"/>
<evidence type="ECO:0000256" key="15">
    <source>
        <dbReference type="ARBA" id="ARBA00023136"/>
    </source>
</evidence>
<feature type="domain" description="PAC" evidence="26">
    <location>
        <begin position="1378"/>
        <end position="1430"/>
    </location>
</feature>
<dbReference type="InterPro" id="IPR004358">
    <property type="entry name" value="Sig_transdc_His_kin-like_C"/>
</dbReference>
<dbReference type="Gene3D" id="3.40.50.2300">
    <property type="match status" value="2"/>
</dbReference>
<evidence type="ECO:0000256" key="1">
    <source>
        <dbReference type="ARBA" id="ARBA00000085"/>
    </source>
</evidence>
<evidence type="ECO:0000256" key="18">
    <source>
        <dbReference type="ARBA" id="ARBA00068150"/>
    </source>
</evidence>
<dbReference type="InterPro" id="IPR003661">
    <property type="entry name" value="HisK_dim/P_dom"/>
</dbReference>
<dbReference type="SMART" id="SM00388">
    <property type="entry name" value="HisKA"/>
    <property type="match status" value="1"/>
</dbReference>
<dbReference type="Gene3D" id="3.30.565.10">
    <property type="entry name" value="Histidine kinase-like ATPase, C-terminal domain"/>
    <property type="match status" value="1"/>
</dbReference>
<dbReference type="InterPro" id="IPR035965">
    <property type="entry name" value="PAS-like_dom_sf"/>
</dbReference>
<feature type="domain" description="Response regulatory" evidence="24">
    <location>
        <begin position="1688"/>
        <end position="1820"/>
    </location>
</feature>
<dbReference type="CDD" id="cd00088">
    <property type="entry name" value="HPT"/>
    <property type="match status" value="1"/>
</dbReference>
<dbReference type="HOGENOM" id="CLU_232290_0_0_11"/>
<dbReference type="SMART" id="SM00086">
    <property type="entry name" value="PAC"/>
    <property type="match status" value="7"/>
</dbReference>
<feature type="domain" description="HPt" evidence="28">
    <location>
        <begin position="2008"/>
        <end position="2102"/>
    </location>
</feature>
<dbReference type="PROSITE" id="PS50894">
    <property type="entry name" value="HPT"/>
    <property type="match status" value="1"/>
</dbReference>
<dbReference type="Pfam" id="PF00512">
    <property type="entry name" value="HisKA"/>
    <property type="match status" value="1"/>
</dbReference>
<feature type="modified residue" description="4-aspartylphosphate" evidence="21">
    <location>
        <position position="1898"/>
    </location>
</feature>
<feature type="domain" description="PAC" evidence="26">
    <location>
        <begin position="436"/>
        <end position="487"/>
    </location>
</feature>
<dbReference type="Proteomes" id="UP000025229">
    <property type="component" value="Chromosome"/>
</dbReference>
<evidence type="ECO:0000259" key="27">
    <source>
        <dbReference type="PROSITE" id="PS50885"/>
    </source>
</evidence>
<dbReference type="InterPro" id="IPR000700">
    <property type="entry name" value="PAS-assoc_C"/>
</dbReference>
<evidence type="ECO:0000313" key="30">
    <source>
        <dbReference type="EMBL" id="MDX5895110.1"/>
    </source>
</evidence>
<dbReference type="InterPro" id="IPR013655">
    <property type="entry name" value="PAS_fold_3"/>
</dbReference>
<dbReference type="STRING" id="42256.RradSPS_2424"/>
<dbReference type="RefSeq" id="WP_051589783.1">
    <property type="nucleotide sequence ID" value="NZ_CP007514.1"/>
</dbReference>
<dbReference type="Pfam" id="PF08447">
    <property type="entry name" value="PAS_3"/>
    <property type="match status" value="2"/>
</dbReference>
<evidence type="ECO:0000256" key="9">
    <source>
        <dbReference type="ARBA" id="ARBA00022692"/>
    </source>
</evidence>
<dbReference type="SUPFAM" id="SSF55781">
    <property type="entry name" value="GAF domain-like"/>
    <property type="match status" value="1"/>
</dbReference>
<dbReference type="InterPro" id="IPR005467">
    <property type="entry name" value="His_kinase_dom"/>
</dbReference>
<evidence type="ECO:0000259" key="25">
    <source>
        <dbReference type="PROSITE" id="PS50112"/>
    </source>
</evidence>
<dbReference type="InterPro" id="IPR036641">
    <property type="entry name" value="HPT_dom_sf"/>
</dbReference>
<reference evidence="29 31" key="1">
    <citation type="submission" date="2014-03" db="EMBL/GenBank/DDBJ databases">
        <title>Complete genome sequence of the Radio-Resistant Rubrobacter radiotolerans RSPS-4.</title>
        <authorList>
            <person name="Egas C.C."/>
            <person name="Barroso C.C."/>
            <person name="Froufe H.J.C."/>
            <person name="Pacheco J.J."/>
            <person name="Albuquerque L.L."/>
            <person name="da Costa M.M.S."/>
        </authorList>
    </citation>
    <scope>NUCLEOTIDE SEQUENCE [LARGE SCALE GENOMIC DNA]</scope>
    <source>
        <strain evidence="29 31">RSPS-4</strain>
    </source>
</reference>
<dbReference type="InterPro" id="IPR036097">
    <property type="entry name" value="HisK_dim/P_sf"/>
</dbReference>
<dbReference type="eggNOG" id="COG4251">
    <property type="taxonomic scope" value="Bacteria"/>
</dbReference>
<evidence type="ECO:0000256" key="10">
    <source>
        <dbReference type="ARBA" id="ARBA00022741"/>
    </source>
</evidence>
<dbReference type="InterPro" id="IPR001610">
    <property type="entry name" value="PAC"/>
</dbReference>
<dbReference type="PROSITE" id="PS50109">
    <property type="entry name" value="HIS_KIN"/>
    <property type="match status" value="1"/>
</dbReference>
<dbReference type="GO" id="GO:0005886">
    <property type="term" value="C:plasma membrane"/>
    <property type="evidence" value="ECO:0007669"/>
    <property type="project" value="UniProtKB-SubCell"/>
</dbReference>
<feature type="domain" description="HAMP" evidence="27">
    <location>
        <begin position="196"/>
        <end position="247"/>
    </location>
</feature>
<evidence type="ECO:0000256" key="14">
    <source>
        <dbReference type="ARBA" id="ARBA00023012"/>
    </source>
</evidence>
<keyword evidence="8" id="KW-0808">Transferase</keyword>
<dbReference type="SUPFAM" id="SSF55874">
    <property type="entry name" value="ATPase domain of HSP90 chaperone/DNA topoisomerase II/histidine kinase"/>
    <property type="match status" value="1"/>
</dbReference>
<dbReference type="SUPFAM" id="SSF55785">
    <property type="entry name" value="PYP-like sensor domain (PAS domain)"/>
    <property type="match status" value="8"/>
</dbReference>
<dbReference type="Gene3D" id="3.30.450.20">
    <property type="entry name" value="PAS domain"/>
    <property type="match status" value="8"/>
</dbReference>
<dbReference type="PROSITE" id="PS50113">
    <property type="entry name" value="PAC"/>
    <property type="match status" value="7"/>
</dbReference>
<protein>
    <recommendedName>
        <fullName evidence="19">Circadian input-output histidine kinase CikA</fullName>
        <ecNumber evidence="4">2.7.13.3</ecNumber>
    </recommendedName>
    <alternativeName>
        <fullName evidence="18">Sensory/regulatory protein RpfC</fullName>
    </alternativeName>
</protein>
<feature type="domain" description="PAC" evidence="26">
    <location>
        <begin position="694"/>
        <end position="746"/>
    </location>
</feature>
<dbReference type="SMART" id="SM00091">
    <property type="entry name" value="PAS"/>
    <property type="match status" value="8"/>
</dbReference>
<evidence type="ECO:0000256" key="22">
    <source>
        <dbReference type="SAM" id="Phobius"/>
    </source>
</evidence>
<keyword evidence="6" id="KW-0488">Methylation</keyword>
<evidence type="ECO:0000256" key="19">
    <source>
        <dbReference type="ARBA" id="ARBA00074306"/>
    </source>
</evidence>
<dbReference type="Gene3D" id="3.30.450.40">
    <property type="match status" value="1"/>
</dbReference>
<evidence type="ECO:0000256" key="20">
    <source>
        <dbReference type="PROSITE-ProRule" id="PRU00110"/>
    </source>
</evidence>
<feature type="domain" description="PAC" evidence="26">
    <location>
        <begin position="308"/>
        <end position="369"/>
    </location>
</feature>
<dbReference type="eggNOG" id="COG0642">
    <property type="taxonomic scope" value="Bacteria"/>
</dbReference>
<dbReference type="Pfam" id="PF02203">
    <property type="entry name" value="TarH"/>
    <property type="match status" value="1"/>
</dbReference>
<dbReference type="InterPro" id="IPR036890">
    <property type="entry name" value="HATPase_C_sf"/>
</dbReference>
<feature type="domain" description="PAC" evidence="26">
    <location>
        <begin position="1004"/>
        <end position="1054"/>
    </location>
</feature>
<dbReference type="PATRIC" id="fig|42256.3.peg.2468"/>
<dbReference type="EMBL" id="JAWXXX010000001">
    <property type="protein sequence ID" value="MDX5895110.1"/>
    <property type="molecule type" value="Genomic_DNA"/>
</dbReference>
<dbReference type="InterPro" id="IPR011006">
    <property type="entry name" value="CheY-like_superfamily"/>
</dbReference>
<evidence type="ECO:0000256" key="16">
    <source>
        <dbReference type="ARBA" id="ARBA00023224"/>
    </source>
</evidence>
<dbReference type="PROSITE" id="PS50885">
    <property type="entry name" value="HAMP"/>
    <property type="match status" value="1"/>
</dbReference>
<dbReference type="InterPro" id="IPR001789">
    <property type="entry name" value="Sig_transdc_resp-reg_receiver"/>
</dbReference>
<dbReference type="CDD" id="cd16922">
    <property type="entry name" value="HATPase_EvgS-ArcB-TorS-like"/>
    <property type="match status" value="1"/>
</dbReference>
<feature type="domain" description="PAS" evidence="25">
    <location>
        <begin position="927"/>
        <end position="970"/>
    </location>
</feature>
<feature type="transmembrane region" description="Helical" evidence="22">
    <location>
        <begin position="6"/>
        <end position="27"/>
    </location>
</feature>
<dbReference type="InterPro" id="IPR013767">
    <property type="entry name" value="PAS_fold"/>
</dbReference>
<dbReference type="InterPro" id="IPR013656">
    <property type="entry name" value="PAS_4"/>
</dbReference>
<feature type="domain" description="Histidine kinase" evidence="23">
    <location>
        <begin position="1448"/>
        <end position="1669"/>
    </location>
</feature>
<evidence type="ECO:0000259" key="26">
    <source>
        <dbReference type="PROSITE" id="PS50113"/>
    </source>
</evidence>
<dbReference type="PRINTS" id="PR00344">
    <property type="entry name" value="BCTRLSENSOR"/>
</dbReference>
<feature type="domain" description="PAC" evidence="26">
    <location>
        <begin position="1129"/>
        <end position="1181"/>
    </location>
</feature>
<dbReference type="InterPro" id="IPR008207">
    <property type="entry name" value="Sig_transdc_His_kin_Hpt_dom"/>
</dbReference>
<evidence type="ECO:0000256" key="12">
    <source>
        <dbReference type="ARBA" id="ARBA00022840"/>
    </source>
</evidence>
<keyword evidence="9 22" id="KW-0812">Transmembrane</keyword>
<comment type="subunit">
    <text evidence="17">At low DSF concentrations, interacts with RpfF.</text>
</comment>
<comment type="similarity">
    <text evidence="3">In the N-terminal section; belongs to the phytochrome family.</text>
</comment>
<proteinExistence type="inferred from homology"/>
<dbReference type="GO" id="GO:0006935">
    <property type="term" value="P:chemotaxis"/>
    <property type="evidence" value="ECO:0007669"/>
    <property type="project" value="InterPro"/>
</dbReference>
<feature type="modified residue" description="4-aspartylphosphate" evidence="21">
    <location>
        <position position="1742"/>
    </location>
</feature>
<feature type="domain" description="PAS" evidence="25">
    <location>
        <begin position="1182"/>
        <end position="1252"/>
    </location>
</feature>
<evidence type="ECO:0000256" key="21">
    <source>
        <dbReference type="PROSITE-ProRule" id="PRU00169"/>
    </source>
</evidence>
<name>A0A023X5G4_RUBRA</name>
<dbReference type="Pfam" id="PF00989">
    <property type="entry name" value="PAS"/>
    <property type="match status" value="1"/>
</dbReference>
<keyword evidence="16" id="KW-0807">Transducer</keyword>
<evidence type="ECO:0000259" key="28">
    <source>
        <dbReference type="PROSITE" id="PS50894"/>
    </source>
</evidence>
<dbReference type="InterPro" id="IPR003594">
    <property type="entry name" value="HATPase_dom"/>
</dbReference>
<keyword evidence="11" id="KW-0418">Kinase</keyword>
<evidence type="ECO:0000256" key="11">
    <source>
        <dbReference type="ARBA" id="ARBA00022777"/>
    </source>
</evidence>
<dbReference type="Pfam" id="PF08448">
    <property type="entry name" value="PAS_4"/>
    <property type="match status" value="4"/>
</dbReference>
<reference evidence="30" key="2">
    <citation type="submission" date="2023-11" db="EMBL/GenBank/DDBJ databases">
        <title>MicrobeMod: A computational toolkit for identifying prokaryotic methylation and restriction-modification with nanopore sequencing.</title>
        <authorList>
            <person name="Crits-Christoph A."/>
            <person name="Kang S.C."/>
            <person name="Lee H."/>
            <person name="Ostrov N."/>
        </authorList>
    </citation>
    <scope>NUCLEOTIDE SEQUENCE</scope>
    <source>
        <strain evidence="30">ATCC 51242</strain>
    </source>
</reference>
<dbReference type="eggNOG" id="COG5002">
    <property type="taxonomic scope" value="Bacteria"/>
</dbReference>
<dbReference type="Pfam" id="PF00072">
    <property type="entry name" value="Response_reg"/>
    <property type="match status" value="2"/>
</dbReference>
<dbReference type="PROSITE" id="PS50110">
    <property type="entry name" value="RESPONSE_REGULATORY"/>
    <property type="match status" value="2"/>
</dbReference>
<evidence type="ECO:0000256" key="17">
    <source>
        <dbReference type="ARBA" id="ARBA00064003"/>
    </source>
</evidence>
<organism evidence="29 31">
    <name type="scientific">Rubrobacter radiotolerans</name>
    <name type="common">Arthrobacter radiotolerans</name>
    <dbReference type="NCBI Taxonomy" id="42256"/>
    <lineage>
        <taxon>Bacteria</taxon>
        <taxon>Bacillati</taxon>
        <taxon>Actinomycetota</taxon>
        <taxon>Rubrobacteria</taxon>
        <taxon>Rubrobacterales</taxon>
        <taxon>Rubrobacteraceae</taxon>
        <taxon>Rubrobacter</taxon>
    </lineage>
</organism>
<keyword evidence="15 22" id="KW-0472">Membrane</keyword>
<dbReference type="InterPro" id="IPR003122">
    <property type="entry name" value="Tar_rcpt_lig-bd"/>
</dbReference>
<dbReference type="SMART" id="SM00448">
    <property type="entry name" value="REC"/>
    <property type="match status" value="2"/>
</dbReference>
<dbReference type="CDD" id="cd17546">
    <property type="entry name" value="REC_hyHK_CKI1_RcsC-like"/>
    <property type="match status" value="1"/>
</dbReference>
<dbReference type="GO" id="GO:0006355">
    <property type="term" value="P:regulation of DNA-templated transcription"/>
    <property type="evidence" value="ECO:0007669"/>
    <property type="project" value="InterPro"/>
</dbReference>
<accession>A0A023X5G4</accession>
<evidence type="ECO:0000256" key="8">
    <source>
        <dbReference type="ARBA" id="ARBA00022679"/>
    </source>
</evidence>
<keyword evidence="13 22" id="KW-1133">Transmembrane helix</keyword>
<feature type="domain" description="PAS" evidence="25">
    <location>
        <begin position="618"/>
        <end position="691"/>
    </location>
</feature>
<evidence type="ECO:0000256" key="13">
    <source>
        <dbReference type="ARBA" id="ARBA00022989"/>
    </source>
</evidence>
<keyword evidence="7 21" id="KW-0597">Phosphoprotein</keyword>
<dbReference type="Pfam" id="PF13426">
    <property type="entry name" value="PAS_9"/>
    <property type="match status" value="1"/>
</dbReference>
<dbReference type="Gene3D" id="1.10.287.130">
    <property type="match status" value="1"/>
</dbReference>
<dbReference type="Pfam" id="PF13185">
    <property type="entry name" value="GAF_2"/>
    <property type="match status" value="1"/>
</dbReference>
<dbReference type="PANTHER" id="PTHR45339:SF1">
    <property type="entry name" value="HYBRID SIGNAL TRANSDUCTION HISTIDINE KINASE J"/>
    <property type="match status" value="1"/>
</dbReference>